<organism evidence="2 3">
    <name type="scientific">Mycobacterium talmoniae</name>
    <dbReference type="NCBI Taxonomy" id="1858794"/>
    <lineage>
        <taxon>Bacteria</taxon>
        <taxon>Bacillati</taxon>
        <taxon>Actinomycetota</taxon>
        <taxon>Actinomycetes</taxon>
        <taxon>Mycobacteriales</taxon>
        <taxon>Mycobacteriaceae</taxon>
        <taxon>Mycobacterium</taxon>
    </lineage>
</organism>
<dbReference type="AlphaFoldDB" id="A0A1S1NAU4"/>
<accession>A0A1S1NAU4</accession>
<feature type="compositionally biased region" description="Acidic residues" evidence="1">
    <location>
        <begin position="81"/>
        <end position="90"/>
    </location>
</feature>
<dbReference type="EMBL" id="MLQM01000115">
    <property type="protein sequence ID" value="OHV00142.1"/>
    <property type="molecule type" value="Genomic_DNA"/>
</dbReference>
<evidence type="ECO:0000256" key="1">
    <source>
        <dbReference type="SAM" id="MobiDB-lite"/>
    </source>
</evidence>
<evidence type="ECO:0000313" key="3">
    <source>
        <dbReference type="Proteomes" id="UP000179734"/>
    </source>
</evidence>
<dbReference type="Proteomes" id="UP000179734">
    <property type="component" value="Unassembled WGS sequence"/>
</dbReference>
<feature type="region of interest" description="Disordered" evidence="1">
    <location>
        <begin position="162"/>
        <end position="209"/>
    </location>
</feature>
<name>A0A1S1NAU4_9MYCO</name>
<feature type="region of interest" description="Disordered" evidence="1">
    <location>
        <begin position="1"/>
        <end position="97"/>
    </location>
</feature>
<gene>
    <name evidence="2" type="ORF">BKN37_18470</name>
</gene>
<dbReference type="RefSeq" id="WP_071028428.1">
    <property type="nucleotide sequence ID" value="NZ_MLQM01000115.1"/>
</dbReference>
<feature type="compositionally biased region" description="Basic and acidic residues" evidence="1">
    <location>
        <begin position="180"/>
        <end position="209"/>
    </location>
</feature>
<feature type="compositionally biased region" description="Basic and acidic residues" evidence="1">
    <location>
        <begin position="39"/>
        <end position="78"/>
    </location>
</feature>
<reference evidence="2 3" key="1">
    <citation type="submission" date="2016-10" db="EMBL/GenBank/DDBJ databases">
        <title>Genome sequence of Mycobacterium talmonii.</title>
        <authorList>
            <person name="Greninger A.L."/>
            <person name="Elliott B."/>
            <person name="Vasireddy S."/>
            <person name="Vasireddy R."/>
        </authorList>
    </citation>
    <scope>NUCLEOTIDE SEQUENCE [LARGE SCALE GENOMIC DNA]</scope>
    <source>
        <strain evidence="3">NE-TNMC-100812</strain>
    </source>
</reference>
<comment type="caution">
    <text evidence="2">The sequence shown here is derived from an EMBL/GenBank/DDBJ whole genome shotgun (WGS) entry which is preliminary data.</text>
</comment>
<proteinExistence type="predicted"/>
<sequence>MTSFEMPDPGAGPRILADMLADAAGHQGPAALADPNTPDPKHDPKSKDQDGAEHNDTPGNDQKQDSPGEDNAKGHNADTDTTADQDEDDTYTTTEPGFPIGQLISGLIAAGIGTATAGASAAMAVPTAAMGTVMPLLNSLLTLVGTPGAGAPTGLGSHALAPPLGHVTAPDTYNGPSAQKYHDRAEHENAEEKPFPDQDNKASDTVDEARDTNAHANAAVTKSDADLRVAVAMAPATGPAVFAASARDAIVNARNAVSAAADHHQMLAARLATNRPGPTR</sequence>
<evidence type="ECO:0000313" key="2">
    <source>
        <dbReference type="EMBL" id="OHV00142.1"/>
    </source>
</evidence>
<keyword evidence="3" id="KW-1185">Reference proteome</keyword>
<protein>
    <submittedName>
        <fullName evidence="2">Uncharacterized protein</fullName>
    </submittedName>
</protein>